<proteinExistence type="inferred from homology"/>
<feature type="transmembrane region" description="Helical" evidence="7">
    <location>
        <begin position="666"/>
        <end position="689"/>
    </location>
</feature>
<dbReference type="GO" id="GO:0005886">
    <property type="term" value="C:plasma membrane"/>
    <property type="evidence" value="ECO:0007669"/>
    <property type="project" value="UniProtKB-SubCell"/>
</dbReference>
<evidence type="ECO:0000256" key="5">
    <source>
        <dbReference type="ARBA" id="ARBA00022989"/>
    </source>
</evidence>
<feature type="transmembrane region" description="Helical" evidence="7">
    <location>
        <begin position="306"/>
        <end position="330"/>
    </location>
</feature>
<feature type="transmembrane region" description="Helical" evidence="7">
    <location>
        <begin position="279"/>
        <end position="300"/>
    </location>
</feature>
<keyword evidence="6 7" id="KW-0472">Membrane</keyword>
<dbReference type="InterPro" id="IPR000731">
    <property type="entry name" value="SSD"/>
</dbReference>
<feature type="transmembrane region" description="Helical" evidence="7">
    <location>
        <begin position="230"/>
        <end position="251"/>
    </location>
</feature>
<dbReference type="PROSITE" id="PS50156">
    <property type="entry name" value="SSD"/>
    <property type="match status" value="1"/>
</dbReference>
<keyword evidence="3" id="KW-1003">Cell membrane</keyword>
<dbReference type="Pfam" id="PF03176">
    <property type="entry name" value="MMPL"/>
    <property type="match status" value="2"/>
</dbReference>
<dbReference type="PANTHER" id="PTHR33406:SF11">
    <property type="entry name" value="MEMBRANE PROTEIN SCO6666-RELATED"/>
    <property type="match status" value="1"/>
</dbReference>
<dbReference type="Proteomes" id="UP000242444">
    <property type="component" value="Unassembled WGS sequence"/>
</dbReference>
<name>A0A263D9J8_9PSEU</name>
<dbReference type="EMBL" id="NKYE01000001">
    <property type="protein sequence ID" value="OZM75160.1"/>
    <property type="molecule type" value="Genomic_DNA"/>
</dbReference>
<evidence type="ECO:0000256" key="4">
    <source>
        <dbReference type="ARBA" id="ARBA00022692"/>
    </source>
</evidence>
<organism evidence="9 10">
    <name type="scientific">Amycolatopsis antarctica</name>
    <dbReference type="NCBI Taxonomy" id="1854586"/>
    <lineage>
        <taxon>Bacteria</taxon>
        <taxon>Bacillati</taxon>
        <taxon>Actinomycetota</taxon>
        <taxon>Actinomycetes</taxon>
        <taxon>Pseudonocardiales</taxon>
        <taxon>Pseudonocardiaceae</taxon>
        <taxon>Amycolatopsis</taxon>
    </lineage>
</organism>
<protein>
    <recommendedName>
        <fullName evidence="8">SSD domain-containing protein</fullName>
    </recommendedName>
</protein>
<feature type="domain" description="SSD" evidence="8">
    <location>
        <begin position="198"/>
        <end position="329"/>
    </location>
</feature>
<dbReference type="PANTHER" id="PTHR33406">
    <property type="entry name" value="MEMBRANE PROTEIN MJ1562-RELATED"/>
    <property type="match status" value="1"/>
</dbReference>
<keyword evidence="10" id="KW-1185">Reference proteome</keyword>
<dbReference type="InterPro" id="IPR050545">
    <property type="entry name" value="Mycobact_MmpL"/>
</dbReference>
<evidence type="ECO:0000313" key="10">
    <source>
        <dbReference type="Proteomes" id="UP000242444"/>
    </source>
</evidence>
<evidence type="ECO:0000259" key="8">
    <source>
        <dbReference type="PROSITE" id="PS50156"/>
    </source>
</evidence>
<feature type="transmembrane region" description="Helical" evidence="7">
    <location>
        <begin position="530"/>
        <end position="549"/>
    </location>
</feature>
<keyword evidence="4 7" id="KW-0812">Transmembrane</keyword>
<dbReference type="Gene3D" id="1.20.1640.10">
    <property type="entry name" value="Multidrug efflux transporter AcrB transmembrane domain"/>
    <property type="match status" value="2"/>
</dbReference>
<evidence type="ECO:0000256" key="3">
    <source>
        <dbReference type="ARBA" id="ARBA00022475"/>
    </source>
</evidence>
<dbReference type="InParanoid" id="A0A263D9J8"/>
<reference evidence="9 10" key="1">
    <citation type="submission" date="2017-07" db="EMBL/GenBank/DDBJ databases">
        <title>Amycolatopsis antarcticus sp. nov., isolated from the surface of an Antarcticus brown macroalga.</title>
        <authorList>
            <person name="Wang J."/>
            <person name="Leiva S."/>
            <person name="Huang J."/>
            <person name="Huang Y."/>
        </authorList>
    </citation>
    <scope>NUCLEOTIDE SEQUENCE [LARGE SCALE GENOMIC DNA]</scope>
    <source>
        <strain evidence="9 10">AU-G6</strain>
    </source>
</reference>
<dbReference type="InterPro" id="IPR004869">
    <property type="entry name" value="MMPL_dom"/>
</dbReference>
<comment type="similarity">
    <text evidence="2">Belongs to the resistance-nodulation-cell division (RND) (TC 2.A.6) family. MmpL subfamily.</text>
</comment>
<evidence type="ECO:0000256" key="2">
    <source>
        <dbReference type="ARBA" id="ARBA00010157"/>
    </source>
</evidence>
<comment type="subcellular location">
    <subcellularLocation>
        <location evidence="1">Cell membrane</location>
        <topology evidence="1">Multi-pass membrane protein</topology>
    </subcellularLocation>
</comment>
<sequence>MFGRIGLFAVRHARVVLAGTLLALIVAGVLGVSVFGQLRPEGFTDPAAESSRATELLDAEFGGQSDLVVLVDAGGGTVDDLAVSAAGARLGEELATDPALSRVTSYFATAAPPLRSDDGRYALIVAHVKGDESAQGQAVEALAERHTGDRGPIRVTLGGTAAVVPDVGSQIAEDLVVAEAIAVPITAILLVVAFGSLVAALMPLAIGAIAILGTFAELSVLGSVTDVSVYAINLTTALGLALAIDYALLMVSRFREELSRDPDTGAAVVRTVETAGRTIVFSAATVAVALAVLLLFPLYFLRSFAYAGIGVIAIAMVSALLVLPALLTVLGPRINAGRMPWATSDPATVSAFWGRLARVTMRRPLRMAAPVIALLVLAATPLLNVEFGSPDDRVLPGTAGTRVVGEALRGHFPANTTNAIQVVNTGDAAPDEVADYARRLSALPGVAGVSSSAGGFAAGRSAGTTPADAALARPGAQQFTVVTAAEARSGEAQDVVPAVRDTAAPAGTTSMVGGPAAELVDSKETVGSRLPLAIALIMLTTFALLFLFTGSVLQPLRALVFNVLGLSATLGMMVPMFQQGWLSEILGFTPLPLDMNMLVLLFCIAFGLSMDYEVFVISRIKEYHELGAPLDSSVTDGLSHTGRIVSTAAALLAVSFFAFATSGVSMVQLFGIGTGLAILIDATLIRGILVPAGMRLMGRFAWWAPGPLRRLHDRIGVREASPPRTRDDRVSV</sequence>
<accession>A0A263D9J8</accession>
<dbReference type="SUPFAM" id="SSF82866">
    <property type="entry name" value="Multidrug efflux transporter AcrB transmembrane domain"/>
    <property type="match status" value="2"/>
</dbReference>
<evidence type="ECO:0000256" key="1">
    <source>
        <dbReference type="ARBA" id="ARBA00004651"/>
    </source>
</evidence>
<evidence type="ECO:0000313" key="9">
    <source>
        <dbReference type="EMBL" id="OZM75160.1"/>
    </source>
</evidence>
<feature type="transmembrane region" description="Helical" evidence="7">
    <location>
        <begin position="365"/>
        <end position="383"/>
    </location>
</feature>
<feature type="transmembrane region" description="Helical" evidence="7">
    <location>
        <begin position="641"/>
        <end position="660"/>
    </location>
</feature>
<feature type="transmembrane region" description="Helical" evidence="7">
    <location>
        <begin position="597"/>
        <end position="620"/>
    </location>
</feature>
<evidence type="ECO:0000256" key="7">
    <source>
        <dbReference type="SAM" id="Phobius"/>
    </source>
</evidence>
<dbReference type="AlphaFoldDB" id="A0A263D9J8"/>
<gene>
    <name evidence="9" type="ORF">CFN78_03080</name>
</gene>
<dbReference type="RefSeq" id="WP_094860937.1">
    <property type="nucleotide sequence ID" value="NZ_NKYE01000001.1"/>
</dbReference>
<dbReference type="OrthoDB" id="7051771at2"/>
<comment type="caution">
    <text evidence="9">The sequence shown here is derived from an EMBL/GenBank/DDBJ whole genome shotgun (WGS) entry which is preliminary data.</text>
</comment>
<keyword evidence="5 7" id="KW-1133">Transmembrane helix</keyword>
<evidence type="ECO:0000256" key="6">
    <source>
        <dbReference type="ARBA" id="ARBA00023136"/>
    </source>
</evidence>
<feature type="transmembrane region" description="Helical" evidence="7">
    <location>
        <begin position="556"/>
        <end position="577"/>
    </location>
</feature>